<evidence type="ECO:0000256" key="3">
    <source>
        <dbReference type="ARBA" id="ARBA00022989"/>
    </source>
</evidence>
<feature type="domain" description="RDD" evidence="6">
    <location>
        <begin position="34"/>
        <end position="157"/>
    </location>
</feature>
<feature type="transmembrane region" description="Helical" evidence="5">
    <location>
        <begin position="120"/>
        <end position="144"/>
    </location>
</feature>
<proteinExistence type="predicted"/>
<dbReference type="InterPro" id="IPR010432">
    <property type="entry name" value="RDD"/>
</dbReference>
<sequence length="173" mass="19123">MSHKDNPAFSLSLGETRNDIYSGPRAAILFDGVMARRAVAHILDLMALFIIIAVLSVPFFVLGLLTLGLLFFFYGLFVAAIVLSYITLSLGGENSATPGMRAMQIELRTLDGYRPSRSLAFIHGFLFFAFLTVATPLILLFGLFNRRGRLAHDFLCGTVMVNTSERIDLLSRN</sequence>
<evidence type="ECO:0000256" key="1">
    <source>
        <dbReference type="ARBA" id="ARBA00004141"/>
    </source>
</evidence>
<evidence type="ECO:0000259" key="6">
    <source>
        <dbReference type="Pfam" id="PF06271"/>
    </source>
</evidence>
<dbReference type="EMBL" id="UOEM01000048">
    <property type="protein sequence ID" value="VAW12596.1"/>
    <property type="molecule type" value="Genomic_DNA"/>
</dbReference>
<gene>
    <name evidence="7" type="ORF">MNBD_ALPHA09-2066</name>
</gene>
<feature type="transmembrane region" description="Helical" evidence="5">
    <location>
        <begin position="69"/>
        <end position="88"/>
    </location>
</feature>
<comment type="subcellular location">
    <subcellularLocation>
        <location evidence="1">Membrane</location>
        <topology evidence="1">Multi-pass membrane protein</topology>
    </subcellularLocation>
</comment>
<keyword evidence="3 5" id="KW-1133">Transmembrane helix</keyword>
<evidence type="ECO:0000313" key="7">
    <source>
        <dbReference type="EMBL" id="VAW12596.1"/>
    </source>
</evidence>
<accession>A0A3B0TZR0</accession>
<reference evidence="7" key="1">
    <citation type="submission" date="2018-06" db="EMBL/GenBank/DDBJ databases">
        <authorList>
            <person name="Zhirakovskaya E."/>
        </authorList>
    </citation>
    <scope>NUCLEOTIDE SEQUENCE</scope>
</reference>
<evidence type="ECO:0000256" key="2">
    <source>
        <dbReference type="ARBA" id="ARBA00022692"/>
    </source>
</evidence>
<organism evidence="7">
    <name type="scientific">hydrothermal vent metagenome</name>
    <dbReference type="NCBI Taxonomy" id="652676"/>
    <lineage>
        <taxon>unclassified sequences</taxon>
        <taxon>metagenomes</taxon>
        <taxon>ecological metagenomes</taxon>
    </lineage>
</organism>
<keyword evidence="2 5" id="KW-0812">Transmembrane</keyword>
<evidence type="ECO:0000256" key="4">
    <source>
        <dbReference type="ARBA" id="ARBA00023136"/>
    </source>
</evidence>
<keyword evidence="4 5" id="KW-0472">Membrane</keyword>
<dbReference type="Pfam" id="PF06271">
    <property type="entry name" value="RDD"/>
    <property type="match status" value="1"/>
</dbReference>
<name>A0A3B0TZR0_9ZZZZ</name>
<dbReference type="AlphaFoldDB" id="A0A3B0TZR0"/>
<protein>
    <recommendedName>
        <fullName evidence="6">RDD domain-containing protein</fullName>
    </recommendedName>
</protein>
<dbReference type="GO" id="GO:0016020">
    <property type="term" value="C:membrane"/>
    <property type="evidence" value="ECO:0007669"/>
    <property type="project" value="UniProtKB-SubCell"/>
</dbReference>
<evidence type="ECO:0000256" key="5">
    <source>
        <dbReference type="SAM" id="Phobius"/>
    </source>
</evidence>
<feature type="transmembrane region" description="Helical" evidence="5">
    <location>
        <begin position="38"/>
        <end position="62"/>
    </location>
</feature>